<dbReference type="EMBL" id="DVGZ01000026">
    <property type="protein sequence ID" value="HIR46485.1"/>
    <property type="molecule type" value="Genomic_DNA"/>
</dbReference>
<dbReference type="PANTHER" id="PTHR30511">
    <property type="entry name" value="ALANINE RACEMASE"/>
    <property type="match status" value="1"/>
</dbReference>
<accession>A0A9D1DDN8</accession>
<dbReference type="Gene3D" id="3.20.20.10">
    <property type="entry name" value="Alanine racemase"/>
    <property type="match status" value="1"/>
</dbReference>
<comment type="pathway">
    <text evidence="4">Amino-acid biosynthesis; D-alanine biosynthesis; D-alanine from L-alanine: step 1/1.</text>
</comment>
<evidence type="ECO:0000259" key="8">
    <source>
        <dbReference type="SMART" id="SM01005"/>
    </source>
</evidence>
<sequence>MRSKSPALDRFRIVAAVLVAAIHTSPLATYTADGDFFLTRVLARLAVPFFFLVTGYFLARSEWSSLPHFLKKTGLLYLAAMLLYLPLNLYSRNLNGWENMVRGILFDGTFYHLWYFPAVLLGSLLAFLLSRRGPRFALTAAGLLYLIGLGGDSYYGLISSLPFGKACYDILFSVSAYTRNGVFFAPLFLLLGAYAKRRNPRLCLVGFLLSFAAMSAEAFLLHAAKAQRHDSMYLLLPFCSLFLFSLLLSRNSGQNRDARRFSAVFYVVHPWCIVLVRGAAEVLGLEAVLVRNSLGHFLAVLLLSAAISLSAVLFLPRRPSETGRAWCEIDLRALRSNTFLLQRKAGAHSSLMAVIKADAYGHGAIPCARTLRRCGVRAFAVATLEEGIALRRAAVRGTILILGFTPPEEADLLVRWRLTQAVMDEPYARQLAAQGRRVAVHVAVDTGMHRIGIPVEEVAAFRRIYRLPYLRFTGIFSHLCTANGRSPEEKSFAQMQTNAFLQLVSILRSCGCPVGDTHLLASAGILRFSPQPCSHVRAGLALFGAWETQEERDESCGLRPVLSLRARIVSVRRLETGERAGYGLAFEAMRPTVLATVSIGYADGLPRNLAARGGEVLLHGKRVPVVGRLCMDQLLIDATDAGETHGGEIVTLIGRDGEERISAEELAGRCGTITNELFSRLGSRLGRCILP</sequence>
<dbReference type="PROSITE" id="PS00395">
    <property type="entry name" value="ALANINE_RACEMASE"/>
    <property type="match status" value="1"/>
</dbReference>
<dbReference type="GO" id="GO:0008784">
    <property type="term" value="F:alanine racemase activity"/>
    <property type="evidence" value="ECO:0007669"/>
    <property type="project" value="UniProtKB-UniRule"/>
</dbReference>
<evidence type="ECO:0000256" key="3">
    <source>
        <dbReference type="ARBA" id="ARBA00023235"/>
    </source>
</evidence>
<name>A0A9D1DDN8_9FIRM</name>
<dbReference type="InterPro" id="IPR002656">
    <property type="entry name" value="Acyl_transf_3_dom"/>
</dbReference>
<evidence type="ECO:0000313" key="9">
    <source>
        <dbReference type="EMBL" id="HIR46485.1"/>
    </source>
</evidence>
<feature type="transmembrane region" description="Helical" evidence="7">
    <location>
        <begin position="111"/>
        <end position="129"/>
    </location>
</feature>
<dbReference type="InterPro" id="IPR009006">
    <property type="entry name" value="Ala_racemase/Decarboxylase_C"/>
</dbReference>
<dbReference type="AlphaFoldDB" id="A0A9D1DDN8"/>
<dbReference type="SMART" id="SM01005">
    <property type="entry name" value="Ala_racemase_C"/>
    <property type="match status" value="1"/>
</dbReference>
<dbReference type="Proteomes" id="UP000824242">
    <property type="component" value="Unassembled WGS sequence"/>
</dbReference>
<dbReference type="PANTHER" id="PTHR30511:SF0">
    <property type="entry name" value="ALANINE RACEMASE, CATABOLIC-RELATED"/>
    <property type="match status" value="1"/>
</dbReference>
<feature type="transmembrane region" description="Helical" evidence="7">
    <location>
        <begin position="295"/>
        <end position="315"/>
    </location>
</feature>
<feature type="active site" description="Proton acceptor; specific for D-alanine" evidence="4">
    <location>
        <position position="356"/>
    </location>
</feature>
<dbReference type="Pfam" id="PF00842">
    <property type="entry name" value="Ala_racemase_C"/>
    <property type="match status" value="1"/>
</dbReference>
<dbReference type="Pfam" id="PF01168">
    <property type="entry name" value="Ala_racemase_N"/>
    <property type="match status" value="1"/>
</dbReference>
<evidence type="ECO:0000256" key="2">
    <source>
        <dbReference type="ARBA" id="ARBA00022898"/>
    </source>
</evidence>
<feature type="transmembrane region" description="Helical" evidence="7">
    <location>
        <begin position="74"/>
        <end position="91"/>
    </location>
</feature>
<comment type="cofactor">
    <cofactor evidence="1 4 5">
        <name>pyridoxal 5'-phosphate</name>
        <dbReference type="ChEBI" id="CHEBI:597326"/>
    </cofactor>
</comment>
<dbReference type="InterPro" id="IPR020622">
    <property type="entry name" value="Ala_racemase_pyridoxalP-BS"/>
</dbReference>
<reference evidence="9" key="2">
    <citation type="journal article" date="2021" name="PeerJ">
        <title>Extensive microbial diversity within the chicken gut microbiome revealed by metagenomics and culture.</title>
        <authorList>
            <person name="Gilroy R."/>
            <person name="Ravi A."/>
            <person name="Getino M."/>
            <person name="Pursley I."/>
            <person name="Horton D.L."/>
            <person name="Alikhan N.F."/>
            <person name="Baker D."/>
            <person name="Gharbi K."/>
            <person name="Hall N."/>
            <person name="Watson M."/>
            <person name="Adriaenssens E.M."/>
            <person name="Foster-Nyarko E."/>
            <person name="Jarju S."/>
            <person name="Secka A."/>
            <person name="Antonio M."/>
            <person name="Oren A."/>
            <person name="Chaudhuri R.R."/>
            <person name="La Ragione R."/>
            <person name="Hildebrand F."/>
            <person name="Pallen M.J."/>
        </authorList>
    </citation>
    <scope>NUCLEOTIDE SEQUENCE</scope>
    <source>
        <strain evidence="9">ChiSxjej1B13-7958</strain>
    </source>
</reference>
<comment type="function">
    <text evidence="4">Catalyzes the interconversion of L-alanine and D-alanine. May also act on other amino acids.</text>
</comment>
<feature type="transmembrane region" description="Helical" evidence="7">
    <location>
        <begin position="41"/>
        <end position="59"/>
    </location>
</feature>
<dbReference type="NCBIfam" id="NF033131">
    <property type="entry name" value="vanT-G-Cterm"/>
    <property type="match status" value="1"/>
</dbReference>
<proteinExistence type="inferred from homology"/>
<feature type="modified residue" description="N6-(pyridoxal phosphate)lysine" evidence="4 5">
    <location>
        <position position="356"/>
    </location>
</feature>
<feature type="transmembrane region" description="Helical" evidence="7">
    <location>
        <begin position="202"/>
        <end position="220"/>
    </location>
</feature>
<dbReference type="InterPro" id="IPR001608">
    <property type="entry name" value="Ala_racemase_N"/>
</dbReference>
<keyword evidence="2 4" id="KW-0663">Pyridoxal phosphate</keyword>
<dbReference type="SUPFAM" id="SSF51419">
    <property type="entry name" value="PLP-binding barrel"/>
    <property type="match status" value="1"/>
</dbReference>
<feature type="transmembrane region" description="Helical" evidence="7">
    <location>
        <begin position="177"/>
        <end position="195"/>
    </location>
</feature>
<evidence type="ECO:0000256" key="1">
    <source>
        <dbReference type="ARBA" id="ARBA00001933"/>
    </source>
</evidence>
<feature type="binding site" evidence="4 6">
    <location>
        <position position="450"/>
    </location>
    <ligand>
        <name>substrate</name>
    </ligand>
</feature>
<dbReference type="EC" id="5.1.1.1" evidence="4"/>
<dbReference type="GO" id="GO:0030632">
    <property type="term" value="P:D-alanine biosynthetic process"/>
    <property type="evidence" value="ECO:0007669"/>
    <property type="project" value="UniProtKB-UniRule"/>
</dbReference>
<feature type="active site" description="Proton acceptor; specific for L-alanine" evidence="4">
    <location>
        <position position="582"/>
    </location>
</feature>
<evidence type="ECO:0000313" key="10">
    <source>
        <dbReference type="Proteomes" id="UP000824242"/>
    </source>
</evidence>
<evidence type="ECO:0000256" key="4">
    <source>
        <dbReference type="HAMAP-Rule" id="MF_01201"/>
    </source>
</evidence>
<feature type="transmembrane region" description="Helical" evidence="7">
    <location>
        <begin position="261"/>
        <end position="280"/>
    </location>
</feature>
<dbReference type="InterPro" id="IPR000821">
    <property type="entry name" value="Ala_racemase"/>
</dbReference>
<dbReference type="GO" id="GO:0016747">
    <property type="term" value="F:acyltransferase activity, transferring groups other than amino-acyl groups"/>
    <property type="evidence" value="ECO:0007669"/>
    <property type="project" value="InterPro"/>
</dbReference>
<dbReference type="HAMAP" id="MF_01201">
    <property type="entry name" value="Ala_racemase"/>
    <property type="match status" value="1"/>
</dbReference>
<keyword evidence="3 4" id="KW-0413">Isomerase</keyword>
<reference evidence="9" key="1">
    <citation type="submission" date="2020-10" db="EMBL/GenBank/DDBJ databases">
        <authorList>
            <person name="Gilroy R."/>
        </authorList>
    </citation>
    <scope>NUCLEOTIDE SEQUENCE</scope>
    <source>
        <strain evidence="9">ChiSxjej1B13-7958</strain>
    </source>
</reference>
<protein>
    <recommendedName>
        <fullName evidence="4">Alanine racemase</fullName>
        <ecNumber evidence="4">5.1.1.1</ecNumber>
    </recommendedName>
</protein>
<comment type="caution">
    <text evidence="9">The sequence shown here is derived from an EMBL/GenBank/DDBJ whole genome shotgun (WGS) entry which is preliminary data.</text>
</comment>
<comment type="similarity">
    <text evidence="4">Belongs to the alanine racemase family.</text>
</comment>
<keyword evidence="7" id="KW-1133">Transmembrane helix</keyword>
<keyword evidence="7" id="KW-0472">Membrane</keyword>
<dbReference type="Pfam" id="PF01757">
    <property type="entry name" value="Acyl_transf_3"/>
    <property type="match status" value="1"/>
</dbReference>
<organism evidence="9 10">
    <name type="scientific">Candidatus Caccousia avicola</name>
    <dbReference type="NCBI Taxonomy" id="2840721"/>
    <lineage>
        <taxon>Bacteria</taxon>
        <taxon>Bacillati</taxon>
        <taxon>Bacillota</taxon>
        <taxon>Clostridia</taxon>
        <taxon>Eubacteriales</taxon>
        <taxon>Oscillospiraceae</taxon>
        <taxon>Oscillospiraceae incertae sedis</taxon>
        <taxon>Candidatus Caccousia</taxon>
    </lineage>
</organism>
<comment type="catalytic activity">
    <reaction evidence="4">
        <text>L-alanine = D-alanine</text>
        <dbReference type="Rhea" id="RHEA:20249"/>
        <dbReference type="ChEBI" id="CHEBI:57416"/>
        <dbReference type="ChEBI" id="CHEBI:57972"/>
        <dbReference type="EC" id="5.1.1.1"/>
    </reaction>
</comment>
<keyword evidence="7" id="KW-0812">Transmembrane</keyword>
<feature type="transmembrane region" description="Helical" evidence="7">
    <location>
        <begin position="136"/>
        <end position="157"/>
    </location>
</feature>
<dbReference type="CDD" id="cd00430">
    <property type="entry name" value="PLPDE_III_AR"/>
    <property type="match status" value="1"/>
</dbReference>
<dbReference type="GO" id="GO:0030170">
    <property type="term" value="F:pyridoxal phosphate binding"/>
    <property type="evidence" value="ECO:0007669"/>
    <property type="project" value="UniProtKB-UniRule"/>
</dbReference>
<dbReference type="NCBIfam" id="TIGR00492">
    <property type="entry name" value="alr"/>
    <property type="match status" value="1"/>
</dbReference>
<feature type="binding site" evidence="4 6">
    <location>
        <position position="631"/>
    </location>
    <ligand>
        <name>substrate</name>
    </ligand>
</feature>
<dbReference type="InterPro" id="IPR011079">
    <property type="entry name" value="Ala_racemase_C"/>
</dbReference>
<evidence type="ECO:0000256" key="6">
    <source>
        <dbReference type="PIRSR" id="PIRSR600821-52"/>
    </source>
</evidence>
<dbReference type="InterPro" id="IPR029066">
    <property type="entry name" value="PLP-binding_barrel"/>
</dbReference>
<dbReference type="PRINTS" id="PR00992">
    <property type="entry name" value="ALARACEMASE"/>
</dbReference>
<dbReference type="FunFam" id="3.20.20.10:FF:000002">
    <property type="entry name" value="Alanine racemase"/>
    <property type="match status" value="1"/>
</dbReference>
<evidence type="ECO:0000256" key="5">
    <source>
        <dbReference type="PIRSR" id="PIRSR600821-50"/>
    </source>
</evidence>
<evidence type="ECO:0000256" key="7">
    <source>
        <dbReference type="SAM" id="Phobius"/>
    </source>
</evidence>
<dbReference type="Gene3D" id="2.40.37.10">
    <property type="entry name" value="Lyase, Ornithine Decarboxylase, Chain A, domain 1"/>
    <property type="match status" value="1"/>
</dbReference>
<feature type="domain" description="Alanine racemase C-terminal" evidence="8">
    <location>
        <begin position="561"/>
        <end position="690"/>
    </location>
</feature>
<dbReference type="SUPFAM" id="SSF50621">
    <property type="entry name" value="Alanine racemase C-terminal domain-like"/>
    <property type="match status" value="1"/>
</dbReference>
<gene>
    <name evidence="9" type="primary">vanT</name>
    <name evidence="9" type="ORF">IAB89_02330</name>
</gene>
<dbReference type="GO" id="GO:0005829">
    <property type="term" value="C:cytosol"/>
    <property type="evidence" value="ECO:0007669"/>
    <property type="project" value="TreeGrafter"/>
</dbReference>
<feature type="transmembrane region" description="Helical" evidence="7">
    <location>
        <begin position="232"/>
        <end position="249"/>
    </location>
</feature>